<dbReference type="AlphaFoldDB" id="J0WRA2"/>
<dbReference type="Gene3D" id="3.40.50.720">
    <property type="entry name" value="NAD(P)-binding Rossmann-like Domain"/>
    <property type="match status" value="1"/>
</dbReference>
<protein>
    <submittedName>
        <fullName evidence="5">NAD(P)-binding protein</fullName>
    </submittedName>
</protein>
<reference evidence="6" key="1">
    <citation type="journal article" date="2012" name="Science">
        <title>The Paleozoic origin of enzymatic lignin decomposition reconstructed from 31 fungal genomes.</title>
        <authorList>
            <person name="Floudas D."/>
            <person name="Binder M."/>
            <person name="Riley R."/>
            <person name="Barry K."/>
            <person name="Blanchette R.A."/>
            <person name="Henrissat B."/>
            <person name="Martinez A.T."/>
            <person name="Otillar R."/>
            <person name="Spatafora J.W."/>
            <person name="Yadav J.S."/>
            <person name="Aerts A."/>
            <person name="Benoit I."/>
            <person name="Boyd A."/>
            <person name="Carlson A."/>
            <person name="Copeland A."/>
            <person name="Coutinho P.M."/>
            <person name="de Vries R.P."/>
            <person name="Ferreira P."/>
            <person name="Findley K."/>
            <person name="Foster B."/>
            <person name="Gaskell J."/>
            <person name="Glotzer D."/>
            <person name="Gorecki P."/>
            <person name="Heitman J."/>
            <person name="Hesse C."/>
            <person name="Hori C."/>
            <person name="Igarashi K."/>
            <person name="Jurgens J.A."/>
            <person name="Kallen N."/>
            <person name="Kersten P."/>
            <person name="Kohler A."/>
            <person name="Kuees U."/>
            <person name="Kumar T.K.A."/>
            <person name="Kuo A."/>
            <person name="LaButti K."/>
            <person name="Larrondo L.F."/>
            <person name="Lindquist E."/>
            <person name="Ling A."/>
            <person name="Lombard V."/>
            <person name="Lucas S."/>
            <person name="Lundell T."/>
            <person name="Martin R."/>
            <person name="McLaughlin D.J."/>
            <person name="Morgenstern I."/>
            <person name="Morin E."/>
            <person name="Murat C."/>
            <person name="Nagy L.G."/>
            <person name="Nolan M."/>
            <person name="Ohm R.A."/>
            <person name="Patyshakuliyeva A."/>
            <person name="Rokas A."/>
            <person name="Ruiz-Duenas F.J."/>
            <person name="Sabat G."/>
            <person name="Salamov A."/>
            <person name="Samejima M."/>
            <person name="Schmutz J."/>
            <person name="Slot J.C."/>
            <person name="St John F."/>
            <person name="Stenlid J."/>
            <person name="Sun H."/>
            <person name="Sun S."/>
            <person name="Syed K."/>
            <person name="Tsang A."/>
            <person name="Wiebenga A."/>
            <person name="Young D."/>
            <person name="Pisabarro A."/>
            <person name="Eastwood D.C."/>
            <person name="Martin F."/>
            <person name="Cullen D."/>
            <person name="Grigoriev I.V."/>
            <person name="Hibbett D.S."/>
        </authorList>
    </citation>
    <scope>NUCLEOTIDE SEQUENCE [LARGE SCALE GENOMIC DNA]</scope>
    <source>
        <strain evidence="6">TFB10046</strain>
    </source>
</reference>
<sequence>MSPPPSVSQAATPEALLEGLAASNLFDLKGLVAVVTGGASGIGLMVTTALLANGATVHIVDLDSKQLQSILNTYGSSAEGRIFGHQGDVSQKAEAKRIAEEVGKLTPYVTVLFNNAGIVRRAIPIPYTSTEPEDYVAVFDQYDESSFLKVFSVNVWAPFFFATAFLPLLCAARGGRFPPQIINTCSVMGYAKDISVAWGLLAYTLSKGAVEQLTKILAHSLINLGIRVNGFAPGTFQTAHKRTVLGFSDPPPAHFVGEEADGLPGVKIPVRHFGRNEDIGAVAIMLVTNQYMTGEVVCVDGGMLLRMPASH</sequence>
<gene>
    <name evidence="5" type="ORF">AURDEDRAFT_75563</name>
</gene>
<dbReference type="OrthoDB" id="5327538at2759"/>
<dbReference type="PANTHER" id="PTHR43618">
    <property type="entry name" value="7-ALPHA-HYDROXYSTEROID DEHYDROGENASE"/>
    <property type="match status" value="1"/>
</dbReference>
<dbReference type="PRINTS" id="PR00081">
    <property type="entry name" value="GDHRDH"/>
</dbReference>
<dbReference type="SUPFAM" id="SSF51735">
    <property type="entry name" value="NAD(P)-binding Rossmann-fold domains"/>
    <property type="match status" value="1"/>
</dbReference>
<dbReference type="InterPro" id="IPR052178">
    <property type="entry name" value="Sec_Metab_Biosynth_SDR"/>
</dbReference>
<dbReference type="Pfam" id="PF00106">
    <property type="entry name" value="adh_short"/>
    <property type="match status" value="1"/>
</dbReference>
<dbReference type="PRINTS" id="PR00080">
    <property type="entry name" value="SDRFAMILY"/>
</dbReference>
<name>J0WRA2_AURST</name>
<comment type="similarity">
    <text evidence="1 4">Belongs to the short-chain dehydrogenases/reductases (SDR) family.</text>
</comment>
<organism evidence="5 6">
    <name type="scientific">Auricularia subglabra (strain TFB-10046 / SS5)</name>
    <name type="common">White-rot fungus</name>
    <name type="synonym">Auricularia delicata (strain TFB10046)</name>
    <dbReference type="NCBI Taxonomy" id="717982"/>
    <lineage>
        <taxon>Eukaryota</taxon>
        <taxon>Fungi</taxon>
        <taxon>Dikarya</taxon>
        <taxon>Basidiomycota</taxon>
        <taxon>Agaricomycotina</taxon>
        <taxon>Agaricomycetes</taxon>
        <taxon>Auriculariales</taxon>
        <taxon>Auriculariaceae</taxon>
        <taxon>Auricularia</taxon>
    </lineage>
</organism>
<keyword evidence="2" id="KW-0521">NADP</keyword>
<keyword evidence="6" id="KW-1185">Reference proteome</keyword>
<evidence type="ECO:0000313" key="5">
    <source>
        <dbReference type="EMBL" id="EJD35183.1"/>
    </source>
</evidence>
<evidence type="ECO:0000256" key="1">
    <source>
        <dbReference type="ARBA" id="ARBA00006484"/>
    </source>
</evidence>
<proteinExistence type="inferred from homology"/>
<dbReference type="InterPro" id="IPR002347">
    <property type="entry name" value="SDR_fam"/>
</dbReference>
<evidence type="ECO:0000256" key="3">
    <source>
        <dbReference type="ARBA" id="ARBA00023002"/>
    </source>
</evidence>
<keyword evidence="3" id="KW-0560">Oxidoreductase</keyword>
<evidence type="ECO:0000256" key="4">
    <source>
        <dbReference type="RuleBase" id="RU000363"/>
    </source>
</evidence>
<accession>J0WRA2</accession>
<dbReference type="PANTHER" id="PTHR43618:SF8">
    <property type="entry name" value="7ALPHA-HYDROXYSTEROID DEHYDROGENASE"/>
    <property type="match status" value="1"/>
</dbReference>
<dbReference type="InParanoid" id="J0WRA2"/>
<dbReference type="EMBL" id="JH687901">
    <property type="protein sequence ID" value="EJD35183.1"/>
    <property type="molecule type" value="Genomic_DNA"/>
</dbReference>
<evidence type="ECO:0000313" key="6">
    <source>
        <dbReference type="Proteomes" id="UP000006514"/>
    </source>
</evidence>
<dbReference type="eggNOG" id="KOG0725">
    <property type="taxonomic scope" value="Eukaryota"/>
</dbReference>
<dbReference type="GO" id="GO:0016491">
    <property type="term" value="F:oxidoreductase activity"/>
    <property type="evidence" value="ECO:0007669"/>
    <property type="project" value="UniProtKB-KW"/>
</dbReference>
<dbReference type="KEGG" id="adl:AURDEDRAFT_75563"/>
<evidence type="ECO:0000256" key="2">
    <source>
        <dbReference type="ARBA" id="ARBA00022857"/>
    </source>
</evidence>
<dbReference type="InterPro" id="IPR036291">
    <property type="entry name" value="NAD(P)-bd_dom_sf"/>
</dbReference>
<dbReference type="Proteomes" id="UP000006514">
    <property type="component" value="Unassembled WGS sequence"/>
</dbReference>